<gene>
    <name evidence="1" type="ORF">ENP86_00845</name>
</gene>
<protein>
    <submittedName>
        <fullName evidence="1">Uncharacterized protein</fullName>
    </submittedName>
</protein>
<dbReference type="EMBL" id="DSKY01000002">
    <property type="protein sequence ID" value="HDY58094.1"/>
    <property type="molecule type" value="Genomic_DNA"/>
</dbReference>
<organism evidence="1">
    <name type="scientific">candidate division WOR-3 bacterium</name>
    <dbReference type="NCBI Taxonomy" id="2052148"/>
    <lineage>
        <taxon>Bacteria</taxon>
        <taxon>Bacteria division WOR-3</taxon>
    </lineage>
</organism>
<dbReference type="AlphaFoldDB" id="A0A7V1EH11"/>
<comment type="caution">
    <text evidence="1">The sequence shown here is derived from an EMBL/GenBank/DDBJ whole genome shotgun (WGS) entry which is preliminary data.</text>
</comment>
<name>A0A7V1EH11_UNCW3</name>
<sequence length="191" mass="21895">MSTHQYRNNIAGIVWQFLYLTGIFMFLLVQPVQAAVTILEDFEDGDTISPYLWRVIKTDSCIASFIADSGSGYQSIYAGYGNYTILRNKNWCVFVGLNFFGSFLGDGIIFYAKGNGIWNINLITADINPNDDPMPFVKVVFDTLWKAYYILWDEFCYPAHAKNRPEIIPSHIYTIYISSKSAKRTERAILY</sequence>
<proteinExistence type="predicted"/>
<reference evidence="1" key="1">
    <citation type="journal article" date="2020" name="mSystems">
        <title>Genome- and Community-Level Interaction Insights into Carbon Utilization and Element Cycling Functions of Hydrothermarchaeota in Hydrothermal Sediment.</title>
        <authorList>
            <person name="Zhou Z."/>
            <person name="Liu Y."/>
            <person name="Xu W."/>
            <person name="Pan J."/>
            <person name="Luo Z.H."/>
            <person name="Li M."/>
        </authorList>
    </citation>
    <scope>NUCLEOTIDE SEQUENCE [LARGE SCALE GENOMIC DNA]</scope>
    <source>
        <strain evidence="1">SpSt-258</strain>
    </source>
</reference>
<accession>A0A7V1EH11</accession>
<evidence type="ECO:0000313" key="1">
    <source>
        <dbReference type="EMBL" id="HDY58094.1"/>
    </source>
</evidence>